<evidence type="ECO:0000313" key="2">
    <source>
        <dbReference type="Proteomes" id="UP000191554"/>
    </source>
</evidence>
<dbReference type="AlphaFoldDB" id="A0A1V4SPP2"/>
<dbReference type="Gene3D" id="3.40.50.1820">
    <property type="entry name" value="alpha/beta hydrolase"/>
    <property type="match status" value="1"/>
</dbReference>
<comment type="caution">
    <text evidence="1">The sequence shown here is derived from an EMBL/GenBank/DDBJ whole genome shotgun (WGS) entry which is preliminary data.</text>
</comment>
<proteinExistence type="predicted"/>
<dbReference type="Proteomes" id="UP000191554">
    <property type="component" value="Unassembled WGS sequence"/>
</dbReference>
<dbReference type="SUPFAM" id="SSF53474">
    <property type="entry name" value="alpha/beta-Hydrolases"/>
    <property type="match status" value="1"/>
</dbReference>
<name>A0A1V4SPP2_RUMHU</name>
<dbReference type="RefSeq" id="WP_080063547.1">
    <property type="nucleotide sequence ID" value="NZ_MZGX01000005.1"/>
</dbReference>
<organism evidence="1 2">
    <name type="scientific">Ruminiclostridium hungatei</name>
    <name type="common">Clostridium hungatei</name>
    <dbReference type="NCBI Taxonomy" id="48256"/>
    <lineage>
        <taxon>Bacteria</taxon>
        <taxon>Bacillati</taxon>
        <taxon>Bacillota</taxon>
        <taxon>Clostridia</taxon>
        <taxon>Eubacteriales</taxon>
        <taxon>Oscillospiraceae</taxon>
        <taxon>Ruminiclostridium</taxon>
    </lineage>
</organism>
<sequence>MKFDLSKANYRIEGSGLPLYLIGGQFMTIKGWQPTIEDLKRFYKVIVLEYPNQGESEVNLEFDNLRLYSEYSRDFLEAIDVDPQETVCFGLSFGANIIKSMTFDLGLKFKAAILAGVSSYKIKDYIVENYKLWIDIIRTGELEILSKVINLKLLSPTFVAKSAGFLDFAAKQMKEGYENKKEALICLLQATINYLNEIDANADKNFPYDVYFIGAKSDPMMPINYVREYAEQQNSKLYELEGGHIMTMEHPFELISIIEDIVSKYDI</sequence>
<dbReference type="STRING" id="48256.CLHUN_11040"/>
<dbReference type="EMBL" id="MZGX01000005">
    <property type="protein sequence ID" value="OPX45217.1"/>
    <property type="molecule type" value="Genomic_DNA"/>
</dbReference>
<dbReference type="InterPro" id="IPR029058">
    <property type="entry name" value="AB_hydrolase_fold"/>
</dbReference>
<dbReference type="GO" id="GO:0016787">
    <property type="term" value="F:hydrolase activity"/>
    <property type="evidence" value="ECO:0007669"/>
    <property type="project" value="UniProtKB-KW"/>
</dbReference>
<dbReference type="OrthoDB" id="9776303at2"/>
<evidence type="ECO:0000313" key="1">
    <source>
        <dbReference type="EMBL" id="OPX45217.1"/>
    </source>
</evidence>
<keyword evidence="1" id="KW-0378">Hydrolase</keyword>
<keyword evidence="2" id="KW-1185">Reference proteome</keyword>
<protein>
    <submittedName>
        <fullName evidence="1">Alpha/beta hydrolase family protein</fullName>
    </submittedName>
</protein>
<gene>
    <name evidence="1" type="ORF">CLHUN_11040</name>
</gene>
<accession>A0A1V4SPP2</accession>
<reference evidence="1 2" key="1">
    <citation type="submission" date="2017-03" db="EMBL/GenBank/DDBJ databases">
        <title>Genome sequence of Clostridium hungatei DSM 14427.</title>
        <authorList>
            <person name="Poehlein A."/>
            <person name="Daniel R."/>
        </authorList>
    </citation>
    <scope>NUCLEOTIDE SEQUENCE [LARGE SCALE GENOMIC DNA]</scope>
    <source>
        <strain evidence="1 2">DSM 14427</strain>
    </source>
</reference>